<dbReference type="AlphaFoldDB" id="A0A540MC28"/>
<proteinExistence type="predicted"/>
<gene>
    <name evidence="2" type="ORF">C1H46_018047</name>
</gene>
<protein>
    <recommendedName>
        <fullName evidence="1">Alanyl-tRNA synthetase class IIc N-terminal domain-containing protein</fullName>
    </recommendedName>
</protein>
<dbReference type="Pfam" id="PF01411">
    <property type="entry name" value="tRNA-synt_2c"/>
    <property type="match status" value="1"/>
</dbReference>
<name>A0A540MC28_MALBA</name>
<accession>A0A540MC28</accession>
<evidence type="ECO:0000259" key="1">
    <source>
        <dbReference type="Pfam" id="PF01411"/>
    </source>
</evidence>
<dbReference type="InterPro" id="IPR045864">
    <property type="entry name" value="aa-tRNA-synth_II/BPL/LPL"/>
</dbReference>
<dbReference type="SUPFAM" id="SSF55681">
    <property type="entry name" value="Class II aaRS and biotin synthetases"/>
    <property type="match status" value="1"/>
</dbReference>
<sequence length="122" mass="13575">MTTFGLVRSPVLAAPALRCVLTSNQRGDTSDAVCEFYNLVFMEFKKKDDGSLEPLKQKNIDTGLGLERMARILQEVPNNSKTLDQTNYEKAYEIGNMSLGCCIHPRGCPVGNACREVHRAYC</sequence>
<dbReference type="STRING" id="106549.A0A540MC28"/>
<dbReference type="InterPro" id="IPR050058">
    <property type="entry name" value="Ala-tRNA_ligase"/>
</dbReference>
<dbReference type="PRINTS" id="PR00980">
    <property type="entry name" value="TRNASYNTHALA"/>
</dbReference>
<dbReference type="PANTHER" id="PTHR11777">
    <property type="entry name" value="ALANYL-TRNA SYNTHETASE"/>
    <property type="match status" value="1"/>
</dbReference>
<evidence type="ECO:0000313" key="3">
    <source>
        <dbReference type="Proteomes" id="UP000315295"/>
    </source>
</evidence>
<dbReference type="Proteomes" id="UP000315295">
    <property type="component" value="Unassembled WGS sequence"/>
</dbReference>
<dbReference type="GO" id="GO:0005524">
    <property type="term" value="F:ATP binding"/>
    <property type="evidence" value="ECO:0007669"/>
    <property type="project" value="InterPro"/>
</dbReference>
<keyword evidence="3" id="KW-1185">Reference proteome</keyword>
<comment type="caution">
    <text evidence="2">The sequence shown here is derived from an EMBL/GenBank/DDBJ whole genome shotgun (WGS) entry which is preliminary data.</text>
</comment>
<dbReference type="GO" id="GO:0005829">
    <property type="term" value="C:cytosol"/>
    <property type="evidence" value="ECO:0007669"/>
    <property type="project" value="TreeGrafter"/>
</dbReference>
<evidence type="ECO:0000313" key="2">
    <source>
        <dbReference type="EMBL" id="TQD96281.1"/>
    </source>
</evidence>
<dbReference type="GO" id="GO:0004813">
    <property type="term" value="F:alanine-tRNA ligase activity"/>
    <property type="evidence" value="ECO:0007669"/>
    <property type="project" value="InterPro"/>
</dbReference>
<dbReference type="EMBL" id="VIEB01000294">
    <property type="protein sequence ID" value="TQD96281.1"/>
    <property type="molecule type" value="Genomic_DNA"/>
</dbReference>
<dbReference type="InterPro" id="IPR018164">
    <property type="entry name" value="Ala-tRNA-synth_IIc_N"/>
</dbReference>
<dbReference type="GO" id="GO:0006419">
    <property type="term" value="P:alanyl-tRNA aminoacylation"/>
    <property type="evidence" value="ECO:0007669"/>
    <property type="project" value="InterPro"/>
</dbReference>
<dbReference type="PANTHER" id="PTHR11777:SF9">
    <property type="entry name" value="ALANINE--TRNA LIGASE, CYTOPLASMIC"/>
    <property type="match status" value="1"/>
</dbReference>
<dbReference type="GO" id="GO:0002161">
    <property type="term" value="F:aminoacyl-tRNA deacylase activity"/>
    <property type="evidence" value="ECO:0007669"/>
    <property type="project" value="TreeGrafter"/>
</dbReference>
<reference evidence="2 3" key="1">
    <citation type="journal article" date="2019" name="G3 (Bethesda)">
        <title>Sequencing of a Wild Apple (Malus baccata) Genome Unravels the Differences Between Cultivated and Wild Apple Species Regarding Disease Resistance and Cold Tolerance.</title>
        <authorList>
            <person name="Chen X."/>
        </authorList>
    </citation>
    <scope>NUCLEOTIDE SEQUENCE [LARGE SCALE GENOMIC DNA]</scope>
    <source>
        <strain evidence="3">cv. Shandingzi</strain>
        <tissue evidence="2">Leaves</tissue>
    </source>
</reference>
<dbReference type="Gene3D" id="3.30.930.10">
    <property type="entry name" value="Bira Bifunctional Protein, Domain 2"/>
    <property type="match status" value="1"/>
</dbReference>
<organism evidence="2 3">
    <name type="scientific">Malus baccata</name>
    <name type="common">Siberian crab apple</name>
    <name type="synonym">Pyrus baccata</name>
    <dbReference type="NCBI Taxonomy" id="106549"/>
    <lineage>
        <taxon>Eukaryota</taxon>
        <taxon>Viridiplantae</taxon>
        <taxon>Streptophyta</taxon>
        <taxon>Embryophyta</taxon>
        <taxon>Tracheophyta</taxon>
        <taxon>Spermatophyta</taxon>
        <taxon>Magnoliopsida</taxon>
        <taxon>eudicotyledons</taxon>
        <taxon>Gunneridae</taxon>
        <taxon>Pentapetalae</taxon>
        <taxon>rosids</taxon>
        <taxon>fabids</taxon>
        <taxon>Rosales</taxon>
        <taxon>Rosaceae</taxon>
        <taxon>Amygdaloideae</taxon>
        <taxon>Maleae</taxon>
        <taxon>Malus</taxon>
    </lineage>
</organism>
<dbReference type="InterPro" id="IPR002318">
    <property type="entry name" value="Ala-tRNA-lgiase_IIc"/>
</dbReference>
<feature type="domain" description="Alanyl-tRNA synthetase class IIc N-terminal" evidence="1">
    <location>
        <begin position="29"/>
        <end position="82"/>
    </location>
</feature>